<evidence type="ECO:0000313" key="6">
    <source>
        <dbReference type="EMBL" id="BBN51298.1"/>
    </source>
</evidence>
<dbReference type="AlphaFoldDB" id="A0A5A4WJ30"/>
<proteinExistence type="inferred from homology"/>
<reference evidence="6" key="1">
    <citation type="journal article" date="2020" name="J Glob Antimicrob Resist">
        <title>Identification of a multiresistant mosaic plasmid carrying a new segment of IS1216E-flanked optrA with integrated Tn551-ermB element in linezolid-resistant Enterococcus faecalis human isolate.</title>
        <authorList>
            <person name="Iimura M."/>
            <person name="Hayashi W."/>
            <person name="Arai E."/>
            <person name="Natori T."/>
            <person name="Horiuchi K."/>
            <person name="Matsumoto G."/>
            <person name="Tanaka H."/>
            <person name="Soga E."/>
            <person name="Nagano Y."/>
            <person name="Arakawa Y."/>
            <person name="Nagano N."/>
        </authorList>
    </citation>
    <scope>NUCLEOTIDE SEQUENCE</scope>
    <source>
        <strain evidence="6">S7316</strain>
        <plasmid evidence="6">pS7316optrA</plasmid>
    </source>
</reference>
<dbReference type="PANTHER" id="PTHR30290:SF10">
    <property type="entry name" value="PERIPLASMIC OLIGOPEPTIDE-BINDING PROTEIN-RELATED"/>
    <property type="match status" value="1"/>
</dbReference>
<name>A0A5A4WJ30_ENTFL</name>
<dbReference type="PANTHER" id="PTHR30290">
    <property type="entry name" value="PERIPLASMIC BINDING COMPONENT OF ABC TRANSPORTER"/>
    <property type="match status" value="1"/>
</dbReference>
<comment type="subcellular location">
    <subcellularLocation>
        <location evidence="1">Cell envelope</location>
    </subcellularLocation>
</comment>
<geneLocation type="plasmid" evidence="6">
    <name>pS7316optrA</name>
</geneLocation>
<keyword evidence="6" id="KW-0614">Plasmid</keyword>
<evidence type="ECO:0000259" key="5">
    <source>
        <dbReference type="Pfam" id="PF00496"/>
    </source>
</evidence>
<keyword evidence="4" id="KW-0732">Signal</keyword>
<dbReference type="GO" id="GO:0015833">
    <property type="term" value="P:peptide transport"/>
    <property type="evidence" value="ECO:0007669"/>
    <property type="project" value="TreeGrafter"/>
</dbReference>
<sequence>METENSKKAGEFLQNQLQESLKGLTVTVTPVPANAQIEKLSKGDFSISLIGWQAGYADPLSFLANFKTNSPMNYGGYESNEFDILLKDTSDNRLKSLKEAEELLIDDAAIVPIIQTGSSKLINPNLKDINLHSVGSRYDYREMKKE</sequence>
<dbReference type="Pfam" id="PF00496">
    <property type="entry name" value="SBP_bac_5"/>
    <property type="match status" value="1"/>
</dbReference>
<protein>
    <submittedName>
        <fullName evidence="6">Pheromone binding protein</fullName>
    </submittedName>
</protein>
<dbReference type="RefSeq" id="WP_198643595.1">
    <property type="nucleotide sequence ID" value="NZ_CP098744.1"/>
</dbReference>
<dbReference type="SUPFAM" id="SSF53850">
    <property type="entry name" value="Periplasmic binding protein-like II"/>
    <property type="match status" value="1"/>
</dbReference>
<dbReference type="InterPro" id="IPR000914">
    <property type="entry name" value="SBP_5_dom"/>
</dbReference>
<accession>A0A5A4WJ30</accession>
<dbReference type="GO" id="GO:1904680">
    <property type="term" value="F:peptide transmembrane transporter activity"/>
    <property type="evidence" value="ECO:0007669"/>
    <property type="project" value="TreeGrafter"/>
</dbReference>
<dbReference type="GO" id="GO:0030313">
    <property type="term" value="C:cell envelope"/>
    <property type="evidence" value="ECO:0007669"/>
    <property type="project" value="UniProtKB-SubCell"/>
</dbReference>
<dbReference type="InterPro" id="IPR039424">
    <property type="entry name" value="SBP_5"/>
</dbReference>
<comment type="similarity">
    <text evidence="2">Belongs to the bacterial solute-binding protein 5 family.</text>
</comment>
<keyword evidence="3" id="KW-0813">Transport</keyword>
<evidence type="ECO:0000256" key="2">
    <source>
        <dbReference type="ARBA" id="ARBA00005695"/>
    </source>
</evidence>
<feature type="domain" description="Solute-binding protein family 5" evidence="5">
    <location>
        <begin position="4"/>
        <end position="73"/>
    </location>
</feature>
<organism evidence="6">
    <name type="scientific">Enterococcus faecalis</name>
    <name type="common">Streptococcus faecalis</name>
    <dbReference type="NCBI Taxonomy" id="1351"/>
    <lineage>
        <taxon>Bacteria</taxon>
        <taxon>Bacillati</taxon>
        <taxon>Bacillota</taxon>
        <taxon>Bacilli</taxon>
        <taxon>Lactobacillales</taxon>
        <taxon>Enterococcaceae</taxon>
        <taxon>Enterococcus</taxon>
    </lineage>
</organism>
<evidence type="ECO:0000256" key="3">
    <source>
        <dbReference type="ARBA" id="ARBA00022448"/>
    </source>
</evidence>
<evidence type="ECO:0000256" key="4">
    <source>
        <dbReference type="ARBA" id="ARBA00022729"/>
    </source>
</evidence>
<dbReference type="Gene3D" id="3.10.105.10">
    <property type="entry name" value="Dipeptide-binding Protein, Domain 3"/>
    <property type="match status" value="1"/>
</dbReference>
<evidence type="ECO:0000256" key="1">
    <source>
        <dbReference type="ARBA" id="ARBA00004196"/>
    </source>
</evidence>
<dbReference type="EMBL" id="LC499744">
    <property type="protein sequence ID" value="BBN51298.1"/>
    <property type="molecule type" value="Genomic_DNA"/>
</dbReference>